<dbReference type="Proteomes" id="UP000681526">
    <property type="component" value="Unassembled WGS sequence"/>
</dbReference>
<protein>
    <submittedName>
        <fullName evidence="1">Inner spore coat protein H</fullName>
    </submittedName>
</protein>
<dbReference type="PANTHER" id="PTHR40050:SF1">
    <property type="entry name" value="INNER SPORE COAT PROTEIN H"/>
    <property type="match status" value="1"/>
</dbReference>
<dbReference type="Pfam" id="PF08757">
    <property type="entry name" value="CotH"/>
    <property type="match status" value="1"/>
</dbReference>
<dbReference type="PANTHER" id="PTHR40050">
    <property type="entry name" value="INNER SPORE COAT PROTEIN H"/>
    <property type="match status" value="1"/>
</dbReference>
<organism evidence="1 2">
    <name type="scientific">Thermobacillus xylanilyticus</name>
    <dbReference type="NCBI Taxonomy" id="76633"/>
    <lineage>
        <taxon>Bacteria</taxon>
        <taxon>Bacillati</taxon>
        <taxon>Bacillota</taxon>
        <taxon>Bacilli</taxon>
        <taxon>Bacillales</taxon>
        <taxon>Paenibacillaceae</taxon>
        <taxon>Thermobacillus</taxon>
    </lineage>
</organism>
<gene>
    <name evidence="1" type="primary">txxe 2910-cotH</name>
    <name evidence="1" type="ORF">TXXE_14350</name>
</gene>
<dbReference type="InterPro" id="IPR014867">
    <property type="entry name" value="Spore_coat_CotH_CotH2/3/7"/>
</dbReference>
<evidence type="ECO:0000313" key="2">
    <source>
        <dbReference type="Proteomes" id="UP000681526"/>
    </source>
</evidence>
<accession>A0ABN7S1K7</accession>
<evidence type="ECO:0000313" key="1">
    <source>
        <dbReference type="EMBL" id="CAG5090612.1"/>
    </source>
</evidence>
<keyword evidence="2" id="KW-1185">Reference proteome</keyword>
<dbReference type="EMBL" id="CAJRAY010000077">
    <property type="protein sequence ID" value="CAG5090612.1"/>
    <property type="molecule type" value="Genomic_DNA"/>
</dbReference>
<sequence>MSSASLPSRRIQVDPELWEAIHRDPWEDHEADVLVDGRIAAKLKIRGGHTRGYPKPSYELRIVNGHTFHWNAEYDDPSLIRNALSFYFFNLIGLPAPKTTHCRLYVNGRPLGVYLEIEAVVPAFFRERKIRYRSIIYAANDSAHFGLNSPQNGGPKRSLFEGYELVAGGTAAKQRLEAFVRDLNRLNGIALKRLLARRLDIDQYLKWLAGAVLTGNYDGFEQNYALYEHLPSGKYRILPWDYEGTWGRNCYGEICPVNQVRITGYNTLTAKLLGFREYREKYFRLLGRLLGSAFTERKLMPVVRRMINNIAAAVRTDDTRKYNYRVFLNEPQLIRRYIRGRRAYVLRELGRLSGSRRTRVRRAGKAARVAAVRQSATRE</sequence>
<dbReference type="RefSeq" id="WP_213485218.1">
    <property type="nucleotide sequence ID" value="NZ_CAJRAY010000077.1"/>
</dbReference>
<name>A0ABN7S1K7_THEXY</name>
<keyword evidence="1" id="KW-0946">Virion</keyword>
<keyword evidence="1" id="KW-0167">Capsid protein</keyword>
<reference evidence="1 2" key="1">
    <citation type="submission" date="2021-04" db="EMBL/GenBank/DDBJ databases">
        <authorList>
            <person name="Rakotoarivonina H."/>
        </authorList>
    </citation>
    <scope>NUCLEOTIDE SEQUENCE [LARGE SCALE GENOMIC DNA]</scope>
    <source>
        <strain evidence="1 2">XE</strain>
    </source>
</reference>
<comment type="caution">
    <text evidence="1">The sequence shown here is derived from an EMBL/GenBank/DDBJ whole genome shotgun (WGS) entry which is preliminary data.</text>
</comment>
<proteinExistence type="predicted"/>